<organism evidence="2">
    <name type="scientific">Salix viminalis</name>
    <name type="common">Common osier</name>
    <name type="synonym">Basket willow</name>
    <dbReference type="NCBI Taxonomy" id="40686"/>
    <lineage>
        <taxon>Eukaryota</taxon>
        <taxon>Viridiplantae</taxon>
        <taxon>Streptophyta</taxon>
        <taxon>Embryophyta</taxon>
        <taxon>Tracheophyta</taxon>
        <taxon>Spermatophyta</taxon>
        <taxon>Magnoliopsida</taxon>
        <taxon>eudicotyledons</taxon>
        <taxon>Gunneridae</taxon>
        <taxon>Pentapetalae</taxon>
        <taxon>rosids</taxon>
        <taxon>fabids</taxon>
        <taxon>Malpighiales</taxon>
        <taxon>Salicaceae</taxon>
        <taxon>Saliceae</taxon>
        <taxon>Salix</taxon>
    </lineage>
</organism>
<evidence type="ECO:0000256" key="1">
    <source>
        <dbReference type="SAM" id="Phobius"/>
    </source>
</evidence>
<gene>
    <name evidence="2" type="ORF">SVIM_LOCUS235550</name>
</gene>
<feature type="transmembrane region" description="Helical" evidence="1">
    <location>
        <begin position="42"/>
        <end position="65"/>
    </location>
</feature>
<accession>A0A6N2LYR3</accession>
<reference evidence="2" key="1">
    <citation type="submission" date="2019-03" db="EMBL/GenBank/DDBJ databases">
        <authorList>
            <person name="Mank J."/>
            <person name="Almeida P."/>
        </authorList>
    </citation>
    <scope>NUCLEOTIDE SEQUENCE</scope>
    <source>
        <strain evidence="2">78183</strain>
    </source>
</reference>
<keyword evidence="1" id="KW-0472">Membrane</keyword>
<evidence type="ECO:0000313" key="2">
    <source>
        <dbReference type="EMBL" id="VFU40715.1"/>
    </source>
</evidence>
<name>A0A6N2LYR3_SALVM</name>
<dbReference type="EMBL" id="CAADRP010001552">
    <property type="protein sequence ID" value="VFU40715.1"/>
    <property type="molecule type" value="Genomic_DNA"/>
</dbReference>
<protein>
    <submittedName>
        <fullName evidence="2">Uncharacterized protein</fullName>
    </submittedName>
</protein>
<sequence length="79" mass="8597">MKACDTYPIKTNPKAINQLGGGEEGHKHQYFRLILALEYRNLLASSLFIFSSGSIIFVSALSTLISNQGYIVSVSMGQG</sequence>
<keyword evidence="1" id="KW-0812">Transmembrane</keyword>
<proteinExistence type="predicted"/>
<keyword evidence="1" id="KW-1133">Transmembrane helix</keyword>
<dbReference type="AlphaFoldDB" id="A0A6N2LYR3"/>